<dbReference type="AlphaFoldDB" id="A0A644W7T4"/>
<dbReference type="InterPro" id="IPR016032">
    <property type="entry name" value="Sig_transdc_resp-reg_C-effctor"/>
</dbReference>
<dbReference type="PRINTS" id="PR00038">
    <property type="entry name" value="HTHLUXR"/>
</dbReference>
<dbReference type="PANTHER" id="PTHR44688">
    <property type="entry name" value="DNA-BINDING TRANSCRIPTIONAL ACTIVATOR DEVR_DOSR"/>
    <property type="match status" value="1"/>
</dbReference>
<accession>A0A644W7T4</accession>
<evidence type="ECO:0000259" key="5">
    <source>
        <dbReference type="PROSITE" id="PS50043"/>
    </source>
</evidence>
<evidence type="ECO:0000256" key="3">
    <source>
        <dbReference type="ARBA" id="ARBA00023163"/>
    </source>
</evidence>
<dbReference type="InterPro" id="IPR036388">
    <property type="entry name" value="WH-like_DNA-bd_sf"/>
</dbReference>
<keyword evidence="2" id="KW-0238">DNA-binding</keyword>
<dbReference type="SUPFAM" id="SSF46894">
    <property type="entry name" value="C-terminal effector domain of the bipartite response regulators"/>
    <property type="match status" value="1"/>
</dbReference>
<evidence type="ECO:0000256" key="1">
    <source>
        <dbReference type="ARBA" id="ARBA00023015"/>
    </source>
</evidence>
<organism evidence="6">
    <name type="scientific">bioreactor metagenome</name>
    <dbReference type="NCBI Taxonomy" id="1076179"/>
    <lineage>
        <taxon>unclassified sequences</taxon>
        <taxon>metagenomes</taxon>
        <taxon>ecological metagenomes</taxon>
    </lineage>
</organism>
<keyword evidence="3" id="KW-0804">Transcription</keyword>
<proteinExistence type="predicted"/>
<keyword evidence="1" id="KW-0805">Transcription regulation</keyword>
<protein>
    <recommendedName>
        <fullName evidence="5">HTH luxR-type domain-containing protein</fullName>
    </recommendedName>
</protein>
<evidence type="ECO:0000256" key="2">
    <source>
        <dbReference type="ARBA" id="ARBA00023125"/>
    </source>
</evidence>
<dbReference type="Pfam" id="PF00196">
    <property type="entry name" value="GerE"/>
    <property type="match status" value="1"/>
</dbReference>
<dbReference type="SMART" id="SM00421">
    <property type="entry name" value="HTH_LUXR"/>
    <property type="match status" value="1"/>
</dbReference>
<dbReference type="Gene3D" id="1.10.10.10">
    <property type="entry name" value="Winged helix-like DNA-binding domain superfamily/Winged helix DNA-binding domain"/>
    <property type="match status" value="1"/>
</dbReference>
<gene>
    <name evidence="6" type="ORF">SDC9_45856</name>
</gene>
<dbReference type="GO" id="GO:0003677">
    <property type="term" value="F:DNA binding"/>
    <property type="evidence" value="ECO:0007669"/>
    <property type="project" value="UniProtKB-KW"/>
</dbReference>
<reference evidence="6" key="1">
    <citation type="submission" date="2019-08" db="EMBL/GenBank/DDBJ databases">
        <authorList>
            <person name="Kucharzyk K."/>
            <person name="Murdoch R.W."/>
            <person name="Higgins S."/>
            <person name="Loffler F."/>
        </authorList>
    </citation>
    <scope>NUCLEOTIDE SEQUENCE</scope>
</reference>
<name>A0A644W7T4_9ZZZZ</name>
<evidence type="ECO:0000256" key="4">
    <source>
        <dbReference type="SAM" id="MobiDB-lite"/>
    </source>
</evidence>
<dbReference type="PROSITE" id="PS50043">
    <property type="entry name" value="HTH_LUXR_2"/>
    <property type="match status" value="1"/>
</dbReference>
<comment type="caution">
    <text evidence="6">The sequence shown here is derived from an EMBL/GenBank/DDBJ whole genome shotgun (WGS) entry which is preliminary data.</text>
</comment>
<evidence type="ECO:0000313" key="6">
    <source>
        <dbReference type="EMBL" id="MPL99638.1"/>
    </source>
</evidence>
<dbReference type="EMBL" id="VSSQ01000678">
    <property type="protein sequence ID" value="MPL99638.1"/>
    <property type="molecule type" value="Genomic_DNA"/>
</dbReference>
<feature type="region of interest" description="Disordered" evidence="4">
    <location>
        <begin position="1"/>
        <end position="35"/>
    </location>
</feature>
<feature type="domain" description="HTH luxR-type" evidence="5">
    <location>
        <begin position="43"/>
        <end position="108"/>
    </location>
</feature>
<dbReference type="PANTHER" id="PTHR44688:SF16">
    <property type="entry name" value="DNA-BINDING TRANSCRIPTIONAL ACTIVATOR DEVR_DOSR"/>
    <property type="match status" value="1"/>
</dbReference>
<dbReference type="GO" id="GO:0006355">
    <property type="term" value="P:regulation of DNA-templated transcription"/>
    <property type="evidence" value="ECO:0007669"/>
    <property type="project" value="InterPro"/>
</dbReference>
<dbReference type="InterPro" id="IPR000792">
    <property type="entry name" value="Tscrpt_reg_LuxR_C"/>
</dbReference>
<sequence length="112" mass="13138">MKLFEVLKQKWTPRRERDAPQPEKTEGETPPDDKVPEIYADERLRRLAFLTPREHELFLLLLEGYTLKESAKRLSVKYSTANTHMTGVYKKLNVNTRAELIIHYRDTGAKPI</sequence>